<keyword evidence="1" id="KW-0175">Coiled coil</keyword>
<feature type="region of interest" description="Disordered" evidence="2">
    <location>
        <begin position="277"/>
        <end position="302"/>
    </location>
</feature>
<proteinExistence type="predicted"/>
<comment type="caution">
    <text evidence="3">The sequence shown here is derived from an EMBL/GenBank/DDBJ whole genome shotgun (WGS) entry which is preliminary data.</text>
</comment>
<dbReference type="GO" id="GO:0005884">
    <property type="term" value="C:actin filament"/>
    <property type="evidence" value="ECO:0007669"/>
    <property type="project" value="TreeGrafter"/>
</dbReference>
<keyword evidence="4" id="KW-1185">Reference proteome</keyword>
<dbReference type="PANTHER" id="PTHR45691:SF1">
    <property type="entry name" value="FH2 DOMAIN-CONTAINING PROTEIN 1-RELATED"/>
    <property type="match status" value="1"/>
</dbReference>
<reference evidence="3" key="1">
    <citation type="submission" date="2014-01" db="EMBL/GenBank/DDBJ databases">
        <title>The genome of the white-rot fungus Pycnoporus cinnabarinus: a basidiomycete model with a versatile arsenal for lignocellulosic biomass breakdown.</title>
        <authorList>
            <person name="Levasseur A."/>
            <person name="Lomascolo A."/>
            <person name="Ruiz-Duenas F.J."/>
            <person name="Uzan E."/>
            <person name="Piumi F."/>
            <person name="Kues U."/>
            <person name="Ram A.F.J."/>
            <person name="Murat C."/>
            <person name="Haon M."/>
            <person name="Benoit I."/>
            <person name="Arfi Y."/>
            <person name="Chevret D."/>
            <person name="Drula E."/>
            <person name="Kwon M.J."/>
            <person name="Gouret P."/>
            <person name="Lesage-Meessen L."/>
            <person name="Lombard V."/>
            <person name="Mariette J."/>
            <person name="Noirot C."/>
            <person name="Park J."/>
            <person name="Patyshakuliyeva A."/>
            <person name="Wieneger R.A.B."/>
            <person name="Wosten H.A.B."/>
            <person name="Martin F."/>
            <person name="Coutinho P.M."/>
            <person name="de Vries R."/>
            <person name="Martinez A.T."/>
            <person name="Klopp C."/>
            <person name="Pontarotti P."/>
            <person name="Henrissat B."/>
            <person name="Record E."/>
        </authorList>
    </citation>
    <scope>NUCLEOTIDE SEQUENCE [LARGE SCALE GENOMIC DNA]</scope>
    <source>
        <strain evidence="3">BRFM137</strain>
    </source>
</reference>
<dbReference type="PANTHER" id="PTHR45691">
    <property type="entry name" value="PROTEIN DIAPHANOUS"/>
    <property type="match status" value="1"/>
</dbReference>
<dbReference type="AlphaFoldDB" id="A0A060SST6"/>
<feature type="compositionally biased region" description="Low complexity" evidence="2">
    <location>
        <begin position="122"/>
        <end position="136"/>
    </location>
</feature>
<feature type="coiled-coil region" evidence="1">
    <location>
        <begin position="213"/>
        <end position="240"/>
    </location>
</feature>
<protein>
    <submittedName>
        <fullName evidence="3">Uncharacterized protein</fullName>
    </submittedName>
</protein>
<dbReference type="STRING" id="5643.A0A060SST6"/>
<feature type="compositionally biased region" description="Pro residues" evidence="2">
    <location>
        <begin position="43"/>
        <end position="63"/>
    </location>
</feature>
<gene>
    <name evidence="3" type="ORF">BN946_scf184857.g37</name>
</gene>
<evidence type="ECO:0000256" key="2">
    <source>
        <dbReference type="SAM" id="MobiDB-lite"/>
    </source>
</evidence>
<name>A0A060SST6_PYCCI</name>
<evidence type="ECO:0000313" key="3">
    <source>
        <dbReference type="EMBL" id="CDO77430.1"/>
    </source>
</evidence>
<dbReference type="Proteomes" id="UP000029665">
    <property type="component" value="Unassembled WGS sequence"/>
</dbReference>
<organism evidence="3 4">
    <name type="scientific">Pycnoporus cinnabarinus</name>
    <name type="common">Cinnabar-red polypore</name>
    <name type="synonym">Trametes cinnabarina</name>
    <dbReference type="NCBI Taxonomy" id="5643"/>
    <lineage>
        <taxon>Eukaryota</taxon>
        <taxon>Fungi</taxon>
        <taxon>Dikarya</taxon>
        <taxon>Basidiomycota</taxon>
        <taxon>Agaricomycotina</taxon>
        <taxon>Agaricomycetes</taxon>
        <taxon>Polyporales</taxon>
        <taxon>Polyporaceae</taxon>
        <taxon>Trametes</taxon>
    </lineage>
</organism>
<evidence type="ECO:0000313" key="4">
    <source>
        <dbReference type="Proteomes" id="UP000029665"/>
    </source>
</evidence>
<dbReference type="GO" id="GO:0030041">
    <property type="term" value="P:actin filament polymerization"/>
    <property type="evidence" value="ECO:0007669"/>
    <property type="project" value="TreeGrafter"/>
</dbReference>
<feature type="region of interest" description="Disordered" evidence="2">
    <location>
        <begin position="1"/>
        <end position="110"/>
    </location>
</feature>
<dbReference type="OrthoDB" id="2507336at2759"/>
<accession>A0A060SST6</accession>
<feature type="region of interest" description="Disordered" evidence="2">
    <location>
        <begin position="122"/>
        <end position="150"/>
    </location>
</feature>
<dbReference type="HOGENOM" id="CLU_523922_0_0_1"/>
<feature type="compositionally biased region" description="Pro residues" evidence="2">
    <location>
        <begin position="137"/>
        <end position="150"/>
    </location>
</feature>
<evidence type="ECO:0000256" key="1">
    <source>
        <dbReference type="SAM" id="Coils"/>
    </source>
</evidence>
<dbReference type="InterPro" id="IPR051412">
    <property type="entry name" value="Formin_Homology_Diaphanous_sf"/>
</dbReference>
<sequence length="520" mass="57684">MRPTVAPAVRRDPGRQPRHPPRVRQPPIGERVVPPSETGSQAGPPPVMPMPTPGPTGPGPRPVSGPDIDFEEHVRRLRDQRRPGTGGWFQADRDRPQRPPTAPPAMETGPAEQSWYLRPETQADAQPQAQAPSQQAAPPPGVIYPPQPPQAIPVAAGPTIVQLPSTFNDILELLRDNRNGQIAGMEQQSEVINYLRGLNQWLERDVHDRHAEIESVTARLEQTRDEVLGLLNQVANALRREGQQAGPSQPPGQSIVVPPVVTPGQVYPPGHIPFGVQQGQQADRPVWPQEHTPPPGAYSTQSNVVPPPPERLWGPVIPPDRPHPDMKMKNGFTSSARRESPCHHRDNLGSYTLEGCLDMMHPSSCILQHNSRLKLSLLPQETVALHRHHILRVTVGLIIRQRASSETLPRVRIVAHPLPKPTVQLNIQATIGLIHRPQEHTMSSRNLHRPNSNLYHLMFHSNLPPLMCILHLTWNLSRLLFSLPNNTAVRALHRRCIDLGRVAGARRIDLTAITLTMVPL</sequence>
<dbReference type="EMBL" id="CCBP010000453">
    <property type="protein sequence ID" value="CDO77430.1"/>
    <property type="molecule type" value="Genomic_DNA"/>
</dbReference>